<evidence type="ECO:0000256" key="1">
    <source>
        <dbReference type="SAM" id="Phobius"/>
    </source>
</evidence>
<accession>A0A023FBJ3</accession>
<keyword evidence="1" id="KW-1133">Transmembrane helix</keyword>
<sequence length="70" mass="8081">MHQTIKGKLFTPTFVALYCATSVSARCFLLLASYMLNRRSISTAWMERSPNRCLLEENSNRQKEITQVPK</sequence>
<name>A0A023FBJ3_AMBCJ</name>
<keyword evidence="1" id="KW-0812">Transmembrane</keyword>
<organism evidence="2">
    <name type="scientific">Amblyomma cajennense</name>
    <name type="common">Cayenne tick</name>
    <name type="synonym">Acarus cajennensis</name>
    <dbReference type="NCBI Taxonomy" id="34607"/>
    <lineage>
        <taxon>Eukaryota</taxon>
        <taxon>Metazoa</taxon>
        <taxon>Ecdysozoa</taxon>
        <taxon>Arthropoda</taxon>
        <taxon>Chelicerata</taxon>
        <taxon>Arachnida</taxon>
        <taxon>Acari</taxon>
        <taxon>Parasitiformes</taxon>
        <taxon>Ixodida</taxon>
        <taxon>Ixodoidea</taxon>
        <taxon>Ixodidae</taxon>
        <taxon>Amblyomminae</taxon>
        <taxon>Amblyomma</taxon>
    </lineage>
</organism>
<proteinExistence type="evidence at transcript level"/>
<evidence type="ECO:0000313" key="2">
    <source>
        <dbReference type="EMBL" id="JAC18735.1"/>
    </source>
</evidence>
<dbReference type="EMBL" id="GBBK01005747">
    <property type="protein sequence ID" value="JAC18735.1"/>
    <property type="molecule type" value="mRNA"/>
</dbReference>
<reference evidence="2" key="1">
    <citation type="submission" date="2014-03" db="EMBL/GenBank/DDBJ databases">
        <title>The sialotranscriptome of Amblyomma triste, Amblyomma parvum and Amblyomma cajennense ticks, uncovered by 454-based RNA-seq.</title>
        <authorList>
            <person name="Garcia G.R."/>
            <person name="Gardinassi L.G."/>
            <person name="Ribeiro J.M."/>
            <person name="Anatriello E."/>
            <person name="Ferreira B.R."/>
            <person name="Moreira H.N."/>
            <person name="Mafra C."/>
            <person name="Olegario M.M."/>
            <person name="Szabo P.J."/>
            <person name="Miranda-Santos I.K."/>
            <person name="Maruyama S.R."/>
        </authorList>
    </citation>
    <scope>NUCLEOTIDE SEQUENCE</scope>
    <source>
        <strain evidence="2">Uberlandia</strain>
        <tissue evidence="2">Salivary glands</tissue>
    </source>
</reference>
<feature type="transmembrane region" description="Helical" evidence="1">
    <location>
        <begin position="15"/>
        <end position="36"/>
    </location>
</feature>
<protein>
    <submittedName>
        <fullName evidence="2">Putative secreted protein</fullName>
    </submittedName>
</protein>
<keyword evidence="1" id="KW-0472">Membrane</keyword>
<dbReference type="AlphaFoldDB" id="A0A023FBJ3"/>